<dbReference type="EMBL" id="JAHRIQ010070245">
    <property type="protein sequence ID" value="MEQ2243762.1"/>
    <property type="molecule type" value="Genomic_DNA"/>
</dbReference>
<protein>
    <submittedName>
        <fullName evidence="1">Uncharacterized protein</fullName>
    </submittedName>
</protein>
<keyword evidence="2" id="KW-1185">Reference proteome</keyword>
<reference evidence="1 2" key="1">
    <citation type="submission" date="2021-06" db="EMBL/GenBank/DDBJ databases">
        <authorList>
            <person name="Palmer J.M."/>
        </authorList>
    </citation>
    <scope>NUCLEOTIDE SEQUENCE [LARGE SCALE GENOMIC DNA]</scope>
    <source>
        <strain evidence="2">if_2019</strain>
        <tissue evidence="1">Muscle</tissue>
    </source>
</reference>
<gene>
    <name evidence="1" type="ORF">ILYODFUR_010188</name>
</gene>
<sequence length="102" mass="11878">MFGFQTFLQIKMESELDLGMDFEKHANSMMLPPLCVSGDNVQGICSILHEAKRFSFSLICTEFLFYLCCHMPDLSEQVFCRTWGHAEEMQSFESVMQEQRSF</sequence>
<name>A0ABV0UGQ1_9TELE</name>
<organism evidence="1 2">
    <name type="scientific">Ilyodon furcidens</name>
    <name type="common">goldbreast splitfin</name>
    <dbReference type="NCBI Taxonomy" id="33524"/>
    <lineage>
        <taxon>Eukaryota</taxon>
        <taxon>Metazoa</taxon>
        <taxon>Chordata</taxon>
        <taxon>Craniata</taxon>
        <taxon>Vertebrata</taxon>
        <taxon>Euteleostomi</taxon>
        <taxon>Actinopterygii</taxon>
        <taxon>Neopterygii</taxon>
        <taxon>Teleostei</taxon>
        <taxon>Neoteleostei</taxon>
        <taxon>Acanthomorphata</taxon>
        <taxon>Ovalentaria</taxon>
        <taxon>Atherinomorphae</taxon>
        <taxon>Cyprinodontiformes</taxon>
        <taxon>Goodeidae</taxon>
        <taxon>Ilyodon</taxon>
    </lineage>
</organism>
<proteinExistence type="predicted"/>
<evidence type="ECO:0000313" key="1">
    <source>
        <dbReference type="EMBL" id="MEQ2243762.1"/>
    </source>
</evidence>
<dbReference type="Proteomes" id="UP001482620">
    <property type="component" value="Unassembled WGS sequence"/>
</dbReference>
<comment type="caution">
    <text evidence="1">The sequence shown here is derived from an EMBL/GenBank/DDBJ whole genome shotgun (WGS) entry which is preliminary data.</text>
</comment>
<accession>A0ABV0UGQ1</accession>
<evidence type="ECO:0000313" key="2">
    <source>
        <dbReference type="Proteomes" id="UP001482620"/>
    </source>
</evidence>